<reference evidence="1" key="1">
    <citation type="submission" date="2023-08" db="EMBL/GenBank/DDBJ databases">
        <authorList>
            <person name="Audoor S."/>
            <person name="Bilcke G."/>
        </authorList>
    </citation>
    <scope>NUCLEOTIDE SEQUENCE</scope>
</reference>
<organism evidence="1 2">
    <name type="scientific">Cylindrotheca closterium</name>
    <dbReference type="NCBI Taxonomy" id="2856"/>
    <lineage>
        <taxon>Eukaryota</taxon>
        <taxon>Sar</taxon>
        <taxon>Stramenopiles</taxon>
        <taxon>Ochrophyta</taxon>
        <taxon>Bacillariophyta</taxon>
        <taxon>Bacillariophyceae</taxon>
        <taxon>Bacillariophycidae</taxon>
        <taxon>Bacillariales</taxon>
        <taxon>Bacillariaceae</taxon>
        <taxon>Cylindrotheca</taxon>
    </lineage>
</organism>
<comment type="caution">
    <text evidence="1">The sequence shown here is derived from an EMBL/GenBank/DDBJ whole genome shotgun (WGS) entry which is preliminary data.</text>
</comment>
<dbReference type="AlphaFoldDB" id="A0AAD2JHV6"/>
<proteinExistence type="predicted"/>
<sequence length="177" mass="20048">MRADDDVAWGSMNFHGLYEIGMSASEGASYDSRTKAFIVVKDFLNFFKLGIRNKVIPPSKFNFALCIGYFAPNLLTHVFEKEDAKIKWGGENVFSFSPSLRRTAETIYGLSSMSQYSDAEVQEKGERAQREVSELLERQLDATNFDASEDGIFEDVGGKKLWAGLHHSLFRHYEMHG</sequence>
<protein>
    <submittedName>
        <fullName evidence="1">Uncharacterized protein</fullName>
    </submittedName>
</protein>
<name>A0AAD2JHV6_9STRA</name>
<dbReference type="EMBL" id="CAKOGP040001803">
    <property type="protein sequence ID" value="CAJ1952198.1"/>
    <property type="molecule type" value="Genomic_DNA"/>
</dbReference>
<accession>A0AAD2JHV6</accession>
<evidence type="ECO:0000313" key="1">
    <source>
        <dbReference type="EMBL" id="CAJ1952198.1"/>
    </source>
</evidence>
<dbReference type="Proteomes" id="UP001295423">
    <property type="component" value="Unassembled WGS sequence"/>
</dbReference>
<gene>
    <name evidence="1" type="ORF">CYCCA115_LOCUS13430</name>
</gene>
<keyword evidence="2" id="KW-1185">Reference proteome</keyword>
<evidence type="ECO:0000313" key="2">
    <source>
        <dbReference type="Proteomes" id="UP001295423"/>
    </source>
</evidence>